<gene>
    <name evidence="2" type="ORF">Prum_035980</name>
</gene>
<accession>A0A6V8L770</accession>
<evidence type="ECO:0000313" key="3">
    <source>
        <dbReference type="Proteomes" id="UP000482960"/>
    </source>
</evidence>
<dbReference type="Proteomes" id="UP000482960">
    <property type="component" value="Unassembled WGS sequence"/>
</dbReference>
<reference evidence="2 3" key="1">
    <citation type="submission" date="2020-03" db="EMBL/GenBank/DDBJ databases">
        <title>Whole genome shotgun sequence of Phytohabitans rumicis NBRC 108638.</title>
        <authorList>
            <person name="Komaki H."/>
            <person name="Tamura T."/>
        </authorList>
    </citation>
    <scope>NUCLEOTIDE SEQUENCE [LARGE SCALE GENOMIC DNA]</scope>
    <source>
        <strain evidence="2 3">NBRC 108638</strain>
    </source>
</reference>
<proteinExistence type="predicted"/>
<evidence type="ECO:0000256" key="1">
    <source>
        <dbReference type="SAM" id="MobiDB-lite"/>
    </source>
</evidence>
<organism evidence="2 3">
    <name type="scientific">Phytohabitans rumicis</name>
    <dbReference type="NCBI Taxonomy" id="1076125"/>
    <lineage>
        <taxon>Bacteria</taxon>
        <taxon>Bacillati</taxon>
        <taxon>Actinomycetota</taxon>
        <taxon>Actinomycetes</taxon>
        <taxon>Micromonosporales</taxon>
        <taxon>Micromonosporaceae</taxon>
    </lineage>
</organism>
<comment type="caution">
    <text evidence="2">The sequence shown here is derived from an EMBL/GenBank/DDBJ whole genome shotgun (WGS) entry which is preliminary data.</text>
</comment>
<reference evidence="2 3" key="2">
    <citation type="submission" date="2020-03" db="EMBL/GenBank/DDBJ databases">
        <authorList>
            <person name="Ichikawa N."/>
            <person name="Kimura A."/>
            <person name="Kitahashi Y."/>
            <person name="Uohara A."/>
        </authorList>
    </citation>
    <scope>NUCLEOTIDE SEQUENCE [LARGE SCALE GENOMIC DNA]</scope>
    <source>
        <strain evidence="2 3">NBRC 108638</strain>
    </source>
</reference>
<dbReference type="EMBL" id="BLPG01000001">
    <property type="protein sequence ID" value="GFJ89956.1"/>
    <property type="molecule type" value="Genomic_DNA"/>
</dbReference>
<feature type="region of interest" description="Disordered" evidence="1">
    <location>
        <begin position="1"/>
        <end position="33"/>
    </location>
</feature>
<evidence type="ECO:0000313" key="2">
    <source>
        <dbReference type="EMBL" id="GFJ89956.1"/>
    </source>
</evidence>
<keyword evidence="3" id="KW-1185">Reference proteome</keyword>
<sequence>MSASVAACRSDSPRSWRNRRNRSPSKRDRNETTAPLFLAGIAALTSPNGLVWTATWPGTTLCMRLHMDSYIGNPFPNRGSERGGAHDMEAIDG</sequence>
<name>A0A6V8L770_9ACTN</name>
<dbReference type="AlphaFoldDB" id="A0A6V8L770"/>
<protein>
    <submittedName>
        <fullName evidence="2">Uncharacterized protein</fullName>
    </submittedName>
</protein>